<dbReference type="Proteomes" id="UP000218334">
    <property type="component" value="Unassembled WGS sequence"/>
</dbReference>
<reference evidence="2" key="1">
    <citation type="journal article" date="2017" name="Nat. Ecol. Evol.">
        <title>Genome expansion and lineage-specific genetic innovations in the forest pathogenic fungi Armillaria.</title>
        <authorList>
            <person name="Sipos G."/>
            <person name="Prasanna A.N."/>
            <person name="Walter M.C."/>
            <person name="O'Connor E."/>
            <person name="Balint B."/>
            <person name="Krizsan K."/>
            <person name="Kiss B."/>
            <person name="Hess J."/>
            <person name="Varga T."/>
            <person name="Slot J."/>
            <person name="Riley R."/>
            <person name="Boka B."/>
            <person name="Rigling D."/>
            <person name="Barry K."/>
            <person name="Lee J."/>
            <person name="Mihaltcheva S."/>
            <person name="LaButti K."/>
            <person name="Lipzen A."/>
            <person name="Waldron R."/>
            <person name="Moloney N.M."/>
            <person name="Sperisen C."/>
            <person name="Kredics L."/>
            <person name="Vagvoelgyi C."/>
            <person name="Patrignani A."/>
            <person name="Fitzpatrick D."/>
            <person name="Nagy I."/>
            <person name="Doyle S."/>
            <person name="Anderson J.B."/>
            <person name="Grigoriev I.V."/>
            <person name="Gueldener U."/>
            <person name="Muensterkoetter M."/>
            <person name="Nagy L.G."/>
        </authorList>
    </citation>
    <scope>NUCLEOTIDE SEQUENCE [LARGE SCALE GENOMIC DNA]</scope>
    <source>
        <strain evidence="2">28-4</strain>
    </source>
</reference>
<name>A0A2H3C3M0_9AGAR</name>
<dbReference type="EMBL" id="KZ293424">
    <property type="protein sequence ID" value="PBK71407.1"/>
    <property type="molecule type" value="Genomic_DNA"/>
</dbReference>
<evidence type="ECO:0000313" key="1">
    <source>
        <dbReference type="EMBL" id="PBK71407.1"/>
    </source>
</evidence>
<accession>A0A2H3C3M0</accession>
<sequence>WGPKHLYGYVNNFNLPILVTACNNHDIKLITNVFSTSNMTWYITTYATKKQTKSLNASALLAKMVTFHKHSTDAINSFWMVNKWLLQRCVNTLGCLQEFSAQEVIRYIMGWGDRYLSYYYIPIYMKGLKVTLLNVFPQLW</sequence>
<organism evidence="1 2">
    <name type="scientific">Armillaria solidipes</name>
    <dbReference type="NCBI Taxonomy" id="1076256"/>
    <lineage>
        <taxon>Eukaryota</taxon>
        <taxon>Fungi</taxon>
        <taxon>Dikarya</taxon>
        <taxon>Basidiomycota</taxon>
        <taxon>Agaricomycotina</taxon>
        <taxon>Agaricomycetes</taxon>
        <taxon>Agaricomycetidae</taxon>
        <taxon>Agaricales</taxon>
        <taxon>Marasmiineae</taxon>
        <taxon>Physalacriaceae</taxon>
        <taxon>Armillaria</taxon>
    </lineage>
</organism>
<dbReference type="AlphaFoldDB" id="A0A2H3C3M0"/>
<keyword evidence="2" id="KW-1185">Reference proteome</keyword>
<gene>
    <name evidence="1" type="ORF">ARMSODRAFT_883562</name>
</gene>
<proteinExistence type="predicted"/>
<feature type="non-terminal residue" evidence="1">
    <location>
        <position position="1"/>
    </location>
</feature>
<dbReference type="STRING" id="1076256.A0A2H3C3M0"/>
<protein>
    <submittedName>
        <fullName evidence="1">Uncharacterized protein</fullName>
    </submittedName>
</protein>
<evidence type="ECO:0000313" key="2">
    <source>
        <dbReference type="Proteomes" id="UP000218334"/>
    </source>
</evidence>